<dbReference type="SUPFAM" id="SSF109604">
    <property type="entry name" value="HD-domain/PDEase-like"/>
    <property type="match status" value="1"/>
</dbReference>
<dbReference type="Pfam" id="PF01966">
    <property type="entry name" value="HD"/>
    <property type="match status" value="1"/>
</dbReference>
<organism evidence="4 5">
    <name type="scientific">Pontiella agarivorans</name>
    <dbReference type="NCBI Taxonomy" id="3038953"/>
    <lineage>
        <taxon>Bacteria</taxon>
        <taxon>Pseudomonadati</taxon>
        <taxon>Kiritimatiellota</taxon>
        <taxon>Kiritimatiellia</taxon>
        <taxon>Kiritimatiellales</taxon>
        <taxon>Pontiellaceae</taxon>
        <taxon>Pontiella</taxon>
    </lineage>
</organism>
<dbReference type="InterPro" id="IPR006674">
    <property type="entry name" value="HD_domain"/>
</dbReference>
<sequence>MNHARKDWEEAEAAYLAPYASKSFESLGRHYPEPPHPRRSCFARDRDRIFHSRCFRRLEYKTQVFVNGTADHYRTRLTHTMEMSATGRTLARILKANEDLTECICLAHDLGHSPFGHEGEHVLDQLMKGHGGFDHNLQSLRNVERVESPYPDFKGLNLTWEVRAGLLKHEAHRAGAELDGHAIGPFQSLEAQIADIADDMTYHAHDVDDGLEAGIVTLEQLETTEFWNKAAALTQERYPNLSEYQFLRATIRAMLELQIDDVADHALRMLEKLNPQSPRDVMTAPERIIDFSPEMQEMLSRFSAFMFKNLYYHRSVADATQQAVSMMRKLFLHYIEHPESMGEKARERIDEEGLWRTVCDYVAGCTDRYAIEEFRKYSL</sequence>
<dbReference type="PANTHER" id="PTHR11373:SF43">
    <property type="entry name" value="DEOXYGUANOSINETRIPHOSPHATE TRIPHOSPHOHYDROLASE-LIKE PROTEIN"/>
    <property type="match status" value="1"/>
</dbReference>
<dbReference type="InterPro" id="IPR026875">
    <property type="entry name" value="PHydrolase_assoc_dom"/>
</dbReference>
<evidence type="ECO:0000313" key="5">
    <source>
        <dbReference type="Proteomes" id="UP001290861"/>
    </source>
</evidence>
<dbReference type="InterPro" id="IPR050135">
    <property type="entry name" value="dGTPase-like"/>
</dbReference>
<evidence type="ECO:0000313" key="4">
    <source>
        <dbReference type="EMBL" id="MDZ8117642.1"/>
    </source>
</evidence>
<dbReference type="CDD" id="cd00077">
    <property type="entry name" value="HDc"/>
    <property type="match status" value="1"/>
</dbReference>
<keyword evidence="5" id="KW-1185">Reference proteome</keyword>
<dbReference type="PROSITE" id="PS51831">
    <property type="entry name" value="HD"/>
    <property type="match status" value="1"/>
</dbReference>
<dbReference type="InterPro" id="IPR006261">
    <property type="entry name" value="dGTPase"/>
</dbReference>
<dbReference type="Proteomes" id="UP001290861">
    <property type="component" value="Unassembled WGS sequence"/>
</dbReference>
<evidence type="ECO:0000259" key="3">
    <source>
        <dbReference type="PROSITE" id="PS51831"/>
    </source>
</evidence>
<dbReference type="EMBL" id="JARVCO010000002">
    <property type="protein sequence ID" value="MDZ8117642.1"/>
    <property type="molecule type" value="Genomic_DNA"/>
</dbReference>
<accession>A0ABU5MTV8</accession>
<dbReference type="InterPro" id="IPR023023">
    <property type="entry name" value="dNTPase_2"/>
</dbReference>
<dbReference type="NCBIfam" id="NF002326">
    <property type="entry name" value="PRK01286.1-1"/>
    <property type="match status" value="1"/>
</dbReference>
<dbReference type="PANTHER" id="PTHR11373">
    <property type="entry name" value="DEOXYNUCLEOSIDE TRIPHOSPHATE TRIPHOSPHOHYDROLASE"/>
    <property type="match status" value="1"/>
</dbReference>
<evidence type="ECO:0000256" key="1">
    <source>
        <dbReference type="ARBA" id="ARBA00022801"/>
    </source>
</evidence>
<proteinExistence type="inferred from homology"/>
<name>A0ABU5MTV8_9BACT</name>
<reference evidence="4 5" key="1">
    <citation type="journal article" date="2024" name="Appl. Environ. Microbiol.">
        <title>Pontiella agarivorans sp. nov., a novel marine anaerobic bacterium capable of degrading macroalgal polysaccharides and fixing nitrogen.</title>
        <authorList>
            <person name="Liu N."/>
            <person name="Kivenson V."/>
            <person name="Peng X."/>
            <person name="Cui Z."/>
            <person name="Lankiewicz T.S."/>
            <person name="Gosselin K.M."/>
            <person name="English C.J."/>
            <person name="Blair E.M."/>
            <person name="O'Malley M.A."/>
            <person name="Valentine D.L."/>
        </authorList>
    </citation>
    <scope>NUCLEOTIDE SEQUENCE [LARGE SCALE GENOMIC DNA]</scope>
    <source>
        <strain evidence="4 5">NLcol2</strain>
    </source>
</reference>
<comment type="caution">
    <text evidence="4">The sequence shown here is derived from an EMBL/GenBank/DDBJ whole genome shotgun (WGS) entry which is preliminary data.</text>
</comment>
<dbReference type="SMART" id="SM00471">
    <property type="entry name" value="HDc"/>
    <property type="match status" value="1"/>
</dbReference>
<keyword evidence="1 2" id="KW-0378">Hydrolase</keyword>
<dbReference type="Gene3D" id="1.10.3210.10">
    <property type="entry name" value="Hypothetical protein af1432"/>
    <property type="match status" value="1"/>
</dbReference>
<comment type="similarity">
    <text evidence="2">Belongs to the dGTPase family. Type 2 subfamily.</text>
</comment>
<dbReference type="NCBIfam" id="TIGR01353">
    <property type="entry name" value="dGTP_triPase"/>
    <property type="match status" value="1"/>
</dbReference>
<gene>
    <name evidence="4" type="ORF">P9H32_03305</name>
</gene>
<evidence type="ECO:0000256" key="2">
    <source>
        <dbReference type="HAMAP-Rule" id="MF_01212"/>
    </source>
</evidence>
<feature type="domain" description="HD" evidence="3">
    <location>
        <begin position="76"/>
        <end position="203"/>
    </location>
</feature>
<dbReference type="Pfam" id="PF13286">
    <property type="entry name" value="HD_assoc"/>
    <property type="match status" value="1"/>
</dbReference>
<protein>
    <recommendedName>
        <fullName evidence="2">Deoxyguanosinetriphosphate triphosphohydrolase-like protein</fullName>
    </recommendedName>
</protein>
<dbReference type="RefSeq" id="WP_322607442.1">
    <property type="nucleotide sequence ID" value="NZ_JARVCO010000002.1"/>
</dbReference>
<dbReference type="HAMAP" id="MF_01212">
    <property type="entry name" value="dGTPase_type2"/>
    <property type="match status" value="1"/>
</dbReference>
<dbReference type="InterPro" id="IPR003607">
    <property type="entry name" value="HD/PDEase_dom"/>
</dbReference>